<dbReference type="PANTHER" id="PTHR13832:SF827">
    <property type="entry name" value="PROTEIN PHOSPHATASE 1L"/>
    <property type="match status" value="1"/>
</dbReference>
<evidence type="ECO:0000259" key="1">
    <source>
        <dbReference type="PROSITE" id="PS51746"/>
    </source>
</evidence>
<dbReference type="InterPro" id="IPR036457">
    <property type="entry name" value="PPM-type-like_dom_sf"/>
</dbReference>
<dbReference type="AlphaFoldDB" id="A0A518GY62"/>
<evidence type="ECO:0000313" key="2">
    <source>
        <dbReference type="EMBL" id="QDV33527.1"/>
    </source>
</evidence>
<dbReference type="EC" id="3.1.3.16" evidence="2"/>
<dbReference type="GO" id="GO:0004722">
    <property type="term" value="F:protein serine/threonine phosphatase activity"/>
    <property type="evidence" value="ECO:0007669"/>
    <property type="project" value="UniProtKB-EC"/>
</dbReference>
<dbReference type="SMART" id="SM00331">
    <property type="entry name" value="PP2C_SIG"/>
    <property type="match status" value="1"/>
</dbReference>
<accession>A0A518GY62</accession>
<gene>
    <name evidence="2" type="primary">pstP</name>
    <name evidence="2" type="ORF">ElP_14000</name>
</gene>
<dbReference type="Pfam" id="PF13672">
    <property type="entry name" value="PP2C_2"/>
    <property type="match status" value="1"/>
</dbReference>
<dbReference type="OrthoDB" id="9801841at2"/>
<keyword evidence="3" id="KW-1185">Reference proteome</keyword>
<dbReference type="PANTHER" id="PTHR13832">
    <property type="entry name" value="PROTEIN PHOSPHATASE 2C"/>
    <property type="match status" value="1"/>
</dbReference>
<name>A0A518GY62_9BACT</name>
<keyword evidence="2" id="KW-0378">Hydrolase</keyword>
<sequence>MPVIDFDEPSSPIEDSTIEYPATAERPLLRVRTRCEGLTDRGLRRENNEDNFLIARLTKRLDVCRSSFEHAGRSRFAEEIAHLLVVADGLGGAAAGERASELSISTIEDFVLNCFKWFLHFEPGEKDELVRELRDALRRADHDVYQKARDDRSLMGMGTTLTMAYSVFGQLYIAHAGDSRAYLLRGGTLRRLTRDHTYAQMLLDAGEISPEDARRPGLRNVVTNVVGGPNEGVYVELHKLDLEDGDALLLCTDGLTEPVTEEDIAADLSRFDDPGGACRSLVERALKAGGPDNVAVVVARFALDRG</sequence>
<feature type="domain" description="PPM-type phosphatase" evidence="1">
    <location>
        <begin position="34"/>
        <end position="301"/>
    </location>
</feature>
<protein>
    <submittedName>
        <fullName evidence="2">PP2C-family Ser/Thr phosphatase</fullName>
        <ecNumber evidence="2">3.1.3.16</ecNumber>
    </submittedName>
</protein>
<dbReference type="Proteomes" id="UP000317835">
    <property type="component" value="Chromosome"/>
</dbReference>
<dbReference type="InterPro" id="IPR001932">
    <property type="entry name" value="PPM-type_phosphatase-like_dom"/>
</dbReference>
<proteinExistence type="predicted"/>
<dbReference type="SUPFAM" id="SSF81606">
    <property type="entry name" value="PP2C-like"/>
    <property type="match status" value="1"/>
</dbReference>
<dbReference type="KEGG" id="tpla:ElP_14000"/>
<organism evidence="2 3">
    <name type="scientific">Tautonia plasticadhaerens</name>
    <dbReference type="NCBI Taxonomy" id="2527974"/>
    <lineage>
        <taxon>Bacteria</taxon>
        <taxon>Pseudomonadati</taxon>
        <taxon>Planctomycetota</taxon>
        <taxon>Planctomycetia</taxon>
        <taxon>Isosphaerales</taxon>
        <taxon>Isosphaeraceae</taxon>
        <taxon>Tautonia</taxon>
    </lineage>
</organism>
<dbReference type="CDD" id="cd00143">
    <property type="entry name" value="PP2Cc"/>
    <property type="match status" value="1"/>
</dbReference>
<dbReference type="RefSeq" id="WP_145267888.1">
    <property type="nucleotide sequence ID" value="NZ_CP036426.1"/>
</dbReference>
<dbReference type="SMART" id="SM00332">
    <property type="entry name" value="PP2Cc"/>
    <property type="match status" value="1"/>
</dbReference>
<dbReference type="PROSITE" id="PS51746">
    <property type="entry name" value="PPM_2"/>
    <property type="match status" value="1"/>
</dbReference>
<dbReference type="EMBL" id="CP036426">
    <property type="protein sequence ID" value="QDV33527.1"/>
    <property type="molecule type" value="Genomic_DNA"/>
</dbReference>
<evidence type="ECO:0000313" key="3">
    <source>
        <dbReference type="Proteomes" id="UP000317835"/>
    </source>
</evidence>
<dbReference type="InterPro" id="IPR015655">
    <property type="entry name" value="PP2C"/>
</dbReference>
<dbReference type="Gene3D" id="3.60.40.10">
    <property type="entry name" value="PPM-type phosphatase domain"/>
    <property type="match status" value="1"/>
</dbReference>
<reference evidence="2 3" key="1">
    <citation type="submission" date="2019-02" db="EMBL/GenBank/DDBJ databases">
        <title>Deep-cultivation of Planctomycetes and their phenomic and genomic characterization uncovers novel biology.</title>
        <authorList>
            <person name="Wiegand S."/>
            <person name="Jogler M."/>
            <person name="Boedeker C."/>
            <person name="Pinto D."/>
            <person name="Vollmers J."/>
            <person name="Rivas-Marin E."/>
            <person name="Kohn T."/>
            <person name="Peeters S.H."/>
            <person name="Heuer A."/>
            <person name="Rast P."/>
            <person name="Oberbeckmann S."/>
            <person name="Bunk B."/>
            <person name="Jeske O."/>
            <person name="Meyerdierks A."/>
            <person name="Storesund J.E."/>
            <person name="Kallscheuer N."/>
            <person name="Luecker S."/>
            <person name="Lage O.M."/>
            <person name="Pohl T."/>
            <person name="Merkel B.J."/>
            <person name="Hornburger P."/>
            <person name="Mueller R.-W."/>
            <person name="Bruemmer F."/>
            <person name="Labrenz M."/>
            <person name="Spormann A.M."/>
            <person name="Op den Camp H."/>
            <person name="Overmann J."/>
            <person name="Amann R."/>
            <person name="Jetten M.S.M."/>
            <person name="Mascher T."/>
            <person name="Medema M.H."/>
            <person name="Devos D.P."/>
            <person name="Kaster A.-K."/>
            <person name="Ovreas L."/>
            <person name="Rohde M."/>
            <person name="Galperin M.Y."/>
            <person name="Jogler C."/>
        </authorList>
    </citation>
    <scope>NUCLEOTIDE SEQUENCE [LARGE SCALE GENOMIC DNA]</scope>
    <source>
        <strain evidence="2 3">ElP</strain>
    </source>
</reference>